<evidence type="ECO:0000313" key="1">
    <source>
        <dbReference type="EMBL" id="QIP43006.1"/>
    </source>
</evidence>
<reference evidence="1 2" key="1">
    <citation type="submission" date="2020-03" db="EMBL/GenBank/DDBJ databases">
        <title>Screen low temperature-resistant strains for efficient degradation of petroleum hydrocarbons under the low temperature.</title>
        <authorList>
            <person name="Wang Y."/>
            <person name="Chen J."/>
        </authorList>
    </citation>
    <scope>NUCLEOTIDE SEQUENCE [LARGE SCALE GENOMIC DNA]</scope>
    <source>
        <strain evidence="1 2">KB1</strain>
    </source>
</reference>
<dbReference type="Proteomes" id="UP000502345">
    <property type="component" value="Chromosome"/>
</dbReference>
<organism evidence="1 2">
    <name type="scientific">Rhodococcus erythropolis</name>
    <name type="common">Arthrobacter picolinophilus</name>
    <dbReference type="NCBI Taxonomy" id="1833"/>
    <lineage>
        <taxon>Bacteria</taxon>
        <taxon>Bacillati</taxon>
        <taxon>Actinomycetota</taxon>
        <taxon>Actinomycetes</taxon>
        <taxon>Mycobacteriales</taxon>
        <taxon>Nocardiaceae</taxon>
        <taxon>Rhodococcus</taxon>
        <taxon>Rhodococcus erythropolis group</taxon>
    </lineage>
</organism>
<proteinExistence type="predicted"/>
<dbReference type="AlphaFoldDB" id="A0A6G9D215"/>
<sequence length="35" mass="3623">MDAAMNLITAKVDDFENVREGVPGSSLVGGGYVPL</sequence>
<dbReference type="EMBL" id="CP050124">
    <property type="protein sequence ID" value="QIP43006.1"/>
    <property type="molecule type" value="Genomic_DNA"/>
</dbReference>
<protein>
    <submittedName>
        <fullName evidence="1">Uncharacterized protein</fullName>
    </submittedName>
</protein>
<accession>A0A6G9D215</accession>
<name>A0A6G9D215_RHOER</name>
<evidence type="ECO:0000313" key="2">
    <source>
        <dbReference type="Proteomes" id="UP000502345"/>
    </source>
</evidence>
<gene>
    <name evidence="1" type="ORF">G9444_5763</name>
</gene>